<evidence type="ECO:0000256" key="2">
    <source>
        <dbReference type="RuleBase" id="RU003682"/>
    </source>
</evidence>
<comment type="similarity">
    <text evidence="1 2">Belongs to the iron/ascorbate-dependent oxidoreductase family.</text>
</comment>
<dbReference type="PROSITE" id="PS51471">
    <property type="entry name" value="FE2OG_OXY"/>
    <property type="match status" value="1"/>
</dbReference>
<keyword evidence="5" id="KW-1185">Reference proteome</keyword>
<dbReference type="AlphaFoldDB" id="A0A179ISK5"/>
<proteinExistence type="inferred from homology"/>
<keyword evidence="2" id="KW-0408">Iron</keyword>
<dbReference type="GO" id="GO:0046872">
    <property type="term" value="F:metal ion binding"/>
    <property type="evidence" value="ECO:0007669"/>
    <property type="project" value="UniProtKB-KW"/>
</dbReference>
<accession>A0A179ISK5</accession>
<name>A0A179ISK5_CORDF</name>
<protein>
    <recommendedName>
        <fullName evidence="3">Fe2OG dioxygenase domain-containing protein</fullName>
    </recommendedName>
</protein>
<gene>
    <name evidence="4" type="ORF">LLEC1_04916</name>
</gene>
<dbReference type="GO" id="GO:0016491">
    <property type="term" value="F:oxidoreductase activity"/>
    <property type="evidence" value="ECO:0007669"/>
    <property type="project" value="UniProtKB-KW"/>
</dbReference>
<dbReference type="GO" id="GO:0044283">
    <property type="term" value="P:small molecule biosynthetic process"/>
    <property type="evidence" value="ECO:0007669"/>
    <property type="project" value="UniProtKB-ARBA"/>
</dbReference>
<evidence type="ECO:0000313" key="5">
    <source>
        <dbReference type="Proteomes" id="UP000243081"/>
    </source>
</evidence>
<dbReference type="OrthoDB" id="288590at2759"/>
<comment type="caution">
    <text evidence="4">The sequence shown here is derived from an EMBL/GenBank/DDBJ whole genome shotgun (WGS) entry which is preliminary data.</text>
</comment>
<dbReference type="Pfam" id="PF03171">
    <property type="entry name" value="2OG-FeII_Oxy"/>
    <property type="match status" value="1"/>
</dbReference>
<dbReference type="InterPro" id="IPR050231">
    <property type="entry name" value="Iron_ascorbate_oxido_reductase"/>
</dbReference>
<dbReference type="Proteomes" id="UP000243081">
    <property type="component" value="Unassembled WGS sequence"/>
</dbReference>
<dbReference type="InterPro" id="IPR044861">
    <property type="entry name" value="IPNS-like_FE2OG_OXY"/>
</dbReference>
<dbReference type="InterPro" id="IPR005123">
    <property type="entry name" value="Oxoglu/Fe-dep_dioxygenase_dom"/>
</dbReference>
<reference evidence="4 5" key="1">
    <citation type="submission" date="2016-03" db="EMBL/GenBank/DDBJ databases">
        <title>Fine-scale spatial genetic structure of a fungal parasite of coffee scale insects.</title>
        <authorList>
            <person name="Jackson D."/>
            <person name="Zemenick K.A."/>
            <person name="Malloure B."/>
            <person name="Quandt C.A."/>
            <person name="James T.Y."/>
        </authorList>
    </citation>
    <scope>NUCLEOTIDE SEQUENCE [LARGE SCALE GENOMIC DNA]</scope>
    <source>
        <strain evidence="4 5">UM487</strain>
    </source>
</reference>
<dbReference type="InterPro" id="IPR026992">
    <property type="entry name" value="DIOX_N"/>
</dbReference>
<keyword evidence="2" id="KW-0560">Oxidoreductase</keyword>
<dbReference type="PANTHER" id="PTHR47990">
    <property type="entry name" value="2-OXOGLUTARATE (2OG) AND FE(II)-DEPENDENT OXYGENASE SUPERFAMILY PROTEIN-RELATED"/>
    <property type="match status" value="1"/>
</dbReference>
<organism evidence="4 5">
    <name type="scientific">Cordyceps confragosa</name>
    <name type="common">Lecanicillium lecanii</name>
    <dbReference type="NCBI Taxonomy" id="2714763"/>
    <lineage>
        <taxon>Eukaryota</taxon>
        <taxon>Fungi</taxon>
        <taxon>Dikarya</taxon>
        <taxon>Ascomycota</taxon>
        <taxon>Pezizomycotina</taxon>
        <taxon>Sordariomycetes</taxon>
        <taxon>Hypocreomycetidae</taxon>
        <taxon>Hypocreales</taxon>
        <taxon>Cordycipitaceae</taxon>
        <taxon>Akanthomyces</taxon>
    </lineage>
</organism>
<dbReference type="InterPro" id="IPR027443">
    <property type="entry name" value="IPNS-like_sf"/>
</dbReference>
<dbReference type="Pfam" id="PF14226">
    <property type="entry name" value="DIOX_N"/>
    <property type="match status" value="1"/>
</dbReference>
<sequence>MTNAGDTTAVISADNFEIPLINFAAFREGDEKTKTETAKSILSGFQQAGFVYLRNHGISKATVSQAFKDSAQFFKRPLAQKEGLAWTSPESNRGYLKETMNFGREGDVFANHWPDSFDDEGKMFRSNMLSFFDQCQLLNIQIMEAIAVGLGIQANWFDSFCDAANNNLRLLHYPEVSAEVFQKNKLQVRAGAHTDYGSITLLFQDMAGGLQVQAPDGSFIDATPIPDTVVVNAGDMLARWSNDTIKSTKHRVVEPSRASQGDQTHPARYSIAYFCIPNADSLIEAIPGTYDDVRDKKYPSIKR</sequence>
<feature type="domain" description="Fe2OG dioxygenase" evidence="3">
    <location>
        <begin position="164"/>
        <end position="277"/>
    </location>
</feature>
<dbReference type="EMBL" id="LUKN01000175">
    <property type="protein sequence ID" value="OAR05658.1"/>
    <property type="molecule type" value="Genomic_DNA"/>
</dbReference>
<dbReference type="Gene3D" id="2.60.120.330">
    <property type="entry name" value="B-lactam Antibiotic, Isopenicillin N Synthase, Chain"/>
    <property type="match status" value="1"/>
</dbReference>
<evidence type="ECO:0000256" key="1">
    <source>
        <dbReference type="ARBA" id="ARBA00008056"/>
    </source>
</evidence>
<dbReference type="OMA" id="NEWSYQT"/>
<keyword evidence="2" id="KW-0479">Metal-binding</keyword>
<evidence type="ECO:0000259" key="3">
    <source>
        <dbReference type="PROSITE" id="PS51471"/>
    </source>
</evidence>
<evidence type="ECO:0000313" key="4">
    <source>
        <dbReference type="EMBL" id="OAR05658.1"/>
    </source>
</evidence>
<dbReference type="SUPFAM" id="SSF51197">
    <property type="entry name" value="Clavaminate synthase-like"/>
    <property type="match status" value="1"/>
</dbReference>